<reference evidence="2 3" key="1">
    <citation type="submission" date="2023-05" db="EMBL/GenBank/DDBJ databases">
        <title>Rombocin, a short stable natural nisin variant, displays selective antimicrobial activity against Listeria monocytogenes and employs dual mode of action to kill target bacterial strains.</title>
        <authorList>
            <person name="Wambui J."/>
            <person name="Stephan R."/>
            <person name="Kuipers O.P."/>
        </authorList>
    </citation>
    <scope>NUCLEOTIDE SEQUENCE [LARGE SCALE GENOMIC DNA]</scope>
    <source>
        <strain evidence="2 3">RC002</strain>
    </source>
</reference>
<sequence length="174" mass="19107">MKKMYLTIAAIAILSLTGCSKHDVVEAQEVKGASESKEESNLDINKKVKDKMSELDLDSKSKKIDEAKETSDEVSKKTAGSSEKLTKVNEKLDLAGSVEGKIAQKIKAFNKDAQDATDSINNVRSKANEAAKKAEQDKQKLDEAKNEINGSLDNIKNKIDDIKQSDIIKNLPKK</sequence>
<evidence type="ECO:0000256" key="1">
    <source>
        <dbReference type="SAM" id="MobiDB-lite"/>
    </source>
</evidence>
<feature type="compositionally biased region" description="Basic and acidic residues" evidence="1">
    <location>
        <begin position="126"/>
        <end position="146"/>
    </location>
</feature>
<proteinExistence type="predicted"/>
<keyword evidence="3" id="KW-1185">Reference proteome</keyword>
<dbReference type="EMBL" id="JASKYM010000001">
    <property type="protein sequence ID" value="MDK2562182.1"/>
    <property type="molecule type" value="Genomic_DNA"/>
</dbReference>
<evidence type="ECO:0008006" key="4">
    <source>
        <dbReference type="Google" id="ProtNLM"/>
    </source>
</evidence>
<feature type="region of interest" description="Disordered" evidence="1">
    <location>
        <begin position="126"/>
        <end position="156"/>
    </location>
</feature>
<organism evidence="2 3">
    <name type="scientific">Romboutsia sedimentorum</name>
    <dbReference type="NCBI Taxonomy" id="1368474"/>
    <lineage>
        <taxon>Bacteria</taxon>
        <taxon>Bacillati</taxon>
        <taxon>Bacillota</taxon>
        <taxon>Clostridia</taxon>
        <taxon>Peptostreptococcales</taxon>
        <taxon>Peptostreptococcaceae</taxon>
        <taxon>Romboutsia</taxon>
    </lineage>
</organism>
<comment type="caution">
    <text evidence="2">The sequence shown here is derived from an EMBL/GenBank/DDBJ whole genome shotgun (WGS) entry which is preliminary data.</text>
</comment>
<dbReference type="Proteomes" id="UP001301012">
    <property type="component" value="Unassembled WGS sequence"/>
</dbReference>
<dbReference type="PROSITE" id="PS51257">
    <property type="entry name" value="PROKAR_LIPOPROTEIN"/>
    <property type="match status" value="1"/>
</dbReference>
<feature type="region of interest" description="Disordered" evidence="1">
    <location>
        <begin position="29"/>
        <end position="82"/>
    </location>
</feature>
<evidence type="ECO:0000313" key="2">
    <source>
        <dbReference type="EMBL" id="MDK2562182.1"/>
    </source>
</evidence>
<accession>A0ABT7E5M2</accession>
<evidence type="ECO:0000313" key="3">
    <source>
        <dbReference type="Proteomes" id="UP001301012"/>
    </source>
</evidence>
<gene>
    <name evidence="2" type="ORF">QOZ84_01370</name>
</gene>
<protein>
    <recommendedName>
        <fullName evidence="4">Lipoprotein</fullName>
    </recommendedName>
</protein>
<dbReference type="RefSeq" id="WP_284131166.1">
    <property type="nucleotide sequence ID" value="NZ_JASKYM010000001.1"/>
</dbReference>
<name>A0ABT7E5M2_9FIRM</name>
<feature type="compositionally biased region" description="Basic and acidic residues" evidence="1">
    <location>
        <begin position="29"/>
        <end position="76"/>
    </location>
</feature>